<dbReference type="AlphaFoldDB" id="A0A5E4GAW7"/>
<dbReference type="InterPro" id="IPR054722">
    <property type="entry name" value="PolX-like_BBD"/>
</dbReference>
<sequence>TRHICSERKMFSTYAANDQGEPLFMGNSSTSKIHGQGKIVLKMTSGKEVTLNNVVHVPEIRKNLVSGSLLSKNGFKLVFESDKFVLTKNGMYVGKGYLTDGLFKMNVMTVVHKVNTNKVSSAYMLELSDLWHGRLG</sequence>
<protein>
    <submittedName>
        <fullName evidence="2">PREDICTED: retrotransposon</fullName>
    </submittedName>
</protein>
<proteinExistence type="predicted"/>
<evidence type="ECO:0000313" key="3">
    <source>
        <dbReference type="Proteomes" id="UP000327085"/>
    </source>
</evidence>
<name>A0A5E4GAW7_PRUDU</name>
<dbReference type="PANTHER" id="PTHR47592:SF24">
    <property type="entry name" value="BNACNNG30200D PROTEIN"/>
    <property type="match status" value="1"/>
</dbReference>
<accession>A0A5E4GAW7</accession>
<dbReference type="Proteomes" id="UP000327085">
    <property type="component" value="Chromosome 2"/>
</dbReference>
<feature type="non-terminal residue" evidence="2">
    <location>
        <position position="1"/>
    </location>
</feature>
<organism evidence="2 3">
    <name type="scientific">Prunus dulcis</name>
    <name type="common">Almond</name>
    <name type="synonym">Amygdalus dulcis</name>
    <dbReference type="NCBI Taxonomy" id="3755"/>
    <lineage>
        <taxon>Eukaryota</taxon>
        <taxon>Viridiplantae</taxon>
        <taxon>Streptophyta</taxon>
        <taxon>Embryophyta</taxon>
        <taxon>Tracheophyta</taxon>
        <taxon>Spermatophyta</taxon>
        <taxon>Magnoliopsida</taxon>
        <taxon>eudicotyledons</taxon>
        <taxon>Gunneridae</taxon>
        <taxon>Pentapetalae</taxon>
        <taxon>rosids</taxon>
        <taxon>fabids</taxon>
        <taxon>Rosales</taxon>
        <taxon>Rosaceae</taxon>
        <taxon>Amygdaloideae</taxon>
        <taxon>Amygdaleae</taxon>
        <taxon>Prunus</taxon>
    </lineage>
</organism>
<gene>
    <name evidence="2" type="ORF">ALMOND_2B016787</name>
</gene>
<evidence type="ECO:0000313" key="2">
    <source>
        <dbReference type="EMBL" id="VVA36738.1"/>
    </source>
</evidence>
<dbReference type="EMBL" id="CABIKO010000474">
    <property type="protein sequence ID" value="VVA36738.1"/>
    <property type="molecule type" value="Genomic_DNA"/>
</dbReference>
<evidence type="ECO:0000259" key="1">
    <source>
        <dbReference type="Pfam" id="PF22936"/>
    </source>
</evidence>
<dbReference type="Pfam" id="PF22936">
    <property type="entry name" value="Pol_BBD"/>
    <property type="match status" value="1"/>
</dbReference>
<dbReference type="InParanoid" id="A0A5E4GAW7"/>
<dbReference type="PANTHER" id="PTHR47592">
    <property type="entry name" value="PBF68 PROTEIN"/>
    <property type="match status" value="1"/>
</dbReference>
<feature type="non-terminal residue" evidence="2">
    <location>
        <position position="136"/>
    </location>
</feature>
<feature type="domain" description="Retrovirus-related Pol polyprotein from transposon TNT 1-94-like beta-barrel" evidence="1">
    <location>
        <begin position="1"/>
        <end position="75"/>
    </location>
</feature>
<reference evidence="3" key="1">
    <citation type="journal article" date="2020" name="Plant J.">
        <title>Transposons played a major role in the diversification between the closely related almond and peach genomes: results from the almond genome sequence.</title>
        <authorList>
            <person name="Alioto T."/>
            <person name="Alexiou K.G."/>
            <person name="Bardil A."/>
            <person name="Barteri F."/>
            <person name="Castanera R."/>
            <person name="Cruz F."/>
            <person name="Dhingra A."/>
            <person name="Duval H."/>
            <person name="Fernandez I Marti A."/>
            <person name="Frias L."/>
            <person name="Galan B."/>
            <person name="Garcia J.L."/>
            <person name="Howad W."/>
            <person name="Gomez-Garrido J."/>
            <person name="Gut M."/>
            <person name="Julca I."/>
            <person name="Morata J."/>
            <person name="Puigdomenech P."/>
            <person name="Ribeca P."/>
            <person name="Rubio Cabetas M.J."/>
            <person name="Vlasova A."/>
            <person name="Wirthensohn M."/>
            <person name="Garcia-Mas J."/>
            <person name="Gabaldon T."/>
            <person name="Casacuberta J.M."/>
            <person name="Arus P."/>
        </authorList>
    </citation>
    <scope>NUCLEOTIDE SEQUENCE [LARGE SCALE GENOMIC DNA]</scope>
    <source>
        <strain evidence="3">cv. Texas</strain>
    </source>
</reference>